<dbReference type="InterPro" id="IPR011765">
    <property type="entry name" value="Pept_M16_N"/>
</dbReference>
<evidence type="ECO:0000313" key="6">
    <source>
        <dbReference type="EMBL" id="PQV63823.1"/>
    </source>
</evidence>
<dbReference type="GO" id="GO:0046872">
    <property type="term" value="F:metal ion binding"/>
    <property type="evidence" value="ECO:0007669"/>
    <property type="project" value="InterPro"/>
</dbReference>
<proteinExistence type="inferred from homology"/>
<dbReference type="OrthoDB" id="9811314at2"/>
<dbReference type="InterPro" id="IPR050361">
    <property type="entry name" value="MPP/UQCRC_Complex"/>
</dbReference>
<protein>
    <submittedName>
        <fullName evidence="6">Putative Zn-dependent peptidase</fullName>
    </submittedName>
</protein>
<feature type="domain" description="Peptidase M16 C-terminal" evidence="5">
    <location>
        <begin position="169"/>
        <end position="343"/>
    </location>
</feature>
<comment type="cofactor">
    <cofactor evidence="1">
        <name>Zn(2+)</name>
        <dbReference type="ChEBI" id="CHEBI:29105"/>
    </cofactor>
</comment>
<sequence>MSENNFQKTTLPGGLRVLTEVHPHVQSATLGLWIQAGSIYEKRREQGLSHVLEHMVFKGTKTRSMSQIAAQMDVLGGGMNAFTEREFVCFHVKVLSDDIKPALELLCDFAANPDLDEELLEVEKGVILEEIRAVEDAPEERVEDLFLGALWEKSRWGRPILGVPESVEKLTSQDLRRFINQFYGPQRAVLVAVGQVNHQEIVQMAQKWLADLPGDKKNKIAPPSLPEVSPHSIVVRDETEGAHIIIGTRAYAYDDPKRFAVWALDAIMTGGYSSRLFQEVREKRGLCYSIGGLSTSYRGGGYWAVETSVAPQNAAKTADLIGKEIRKVKTRGVKAVELKRAKQMARVNLLLSEESSSAQMGRIARNELYFGRQKSTVETLKQIEAVTLDEIQGVAREMFVPELMNFAALGPIPQKMKLGIDVG</sequence>
<dbReference type="SUPFAM" id="SSF63411">
    <property type="entry name" value="LuxS/MPP-like metallohydrolase"/>
    <property type="match status" value="2"/>
</dbReference>
<dbReference type="FunCoup" id="A0A2S8SSN3">
    <property type="interactions" value="413"/>
</dbReference>
<evidence type="ECO:0000313" key="7">
    <source>
        <dbReference type="Proteomes" id="UP000237684"/>
    </source>
</evidence>
<evidence type="ECO:0000259" key="4">
    <source>
        <dbReference type="Pfam" id="PF00675"/>
    </source>
</evidence>
<dbReference type="PANTHER" id="PTHR11851">
    <property type="entry name" value="METALLOPROTEASE"/>
    <property type="match status" value="1"/>
</dbReference>
<dbReference type="Proteomes" id="UP000237684">
    <property type="component" value="Unassembled WGS sequence"/>
</dbReference>
<keyword evidence="7" id="KW-1185">Reference proteome</keyword>
<feature type="domain" description="Peptidase M16 N-terminal" evidence="4">
    <location>
        <begin position="16"/>
        <end position="162"/>
    </location>
</feature>
<comment type="caution">
    <text evidence="6">The sequence shown here is derived from an EMBL/GenBank/DDBJ whole genome shotgun (WGS) entry which is preliminary data.</text>
</comment>
<reference evidence="6 7" key="1">
    <citation type="journal article" date="2018" name="Syst. Appl. Microbiol.">
        <title>Abditibacterium utsteinense sp. nov., the first cultivated member of candidate phylum FBP, isolated from ice-free Antarctic soil samples.</title>
        <authorList>
            <person name="Tahon G."/>
            <person name="Tytgat B."/>
            <person name="Lebbe L."/>
            <person name="Carlier A."/>
            <person name="Willems A."/>
        </authorList>
    </citation>
    <scope>NUCLEOTIDE SEQUENCE [LARGE SCALE GENOMIC DNA]</scope>
    <source>
        <strain evidence="6 7">LMG 29911</strain>
    </source>
</reference>
<gene>
    <name evidence="6" type="ORF">B1R32_10827</name>
</gene>
<accession>A0A2S8SSN3</accession>
<dbReference type="GO" id="GO:0006508">
    <property type="term" value="P:proteolysis"/>
    <property type="evidence" value="ECO:0007669"/>
    <property type="project" value="InterPro"/>
</dbReference>
<name>A0A2S8SSN3_9BACT</name>
<dbReference type="InParanoid" id="A0A2S8SSN3"/>
<dbReference type="Gene3D" id="3.30.830.10">
    <property type="entry name" value="Metalloenzyme, LuxS/M16 peptidase-like"/>
    <property type="match status" value="2"/>
</dbReference>
<dbReference type="Pfam" id="PF05193">
    <property type="entry name" value="Peptidase_M16_C"/>
    <property type="match status" value="1"/>
</dbReference>
<evidence type="ECO:0000256" key="3">
    <source>
        <dbReference type="RuleBase" id="RU004447"/>
    </source>
</evidence>
<organism evidence="6 7">
    <name type="scientific">Abditibacterium utsteinense</name>
    <dbReference type="NCBI Taxonomy" id="1960156"/>
    <lineage>
        <taxon>Bacteria</taxon>
        <taxon>Pseudomonadati</taxon>
        <taxon>Abditibacteriota</taxon>
        <taxon>Abditibacteriia</taxon>
        <taxon>Abditibacteriales</taxon>
        <taxon>Abditibacteriaceae</taxon>
        <taxon>Abditibacterium</taxon>
    </lineage>
</organism>
<evidence type="ECO:0000259" key="5">
    <source>
        <dbReference type="Pfam" id="PF05193"/>
    </source>
</evidence>
<dbReference type="InterPro" id="IPR001431">
    <property type="entry name" value="Pept_M16_Zn_BS"/>
</dbReference>
<dbReference type="GO" id="GO:0004222">
    <property type="term" value="F:metalloendopeptidase activity"/>
    <property type="evidence" value="ECO:0007669"/>
    <property type="project" value="InterPro"/>
</dbReference>
<dbReference type="Pfam" id="PF00675">
    <property type="entry name" value="Peptidase_M16"/>
    <property type="match status" value="1"/>
</dbReference>
<dbReference type="PROSITE" id="PS00143">
    <property type="entry name" value="INSULINASE"/>
    <property type="match status" value="1"/>
</dbReference>
<dbReference type="EMBL" id="NIGF01000008">
    <property type="protein sequence ID" value="PQV63823.1"/>
    <property type="molecule type" value="Genomic_DNA"/>
</dbReference>
<dbReference type="RefSeq" id="WP_123580560.1">
    <property type="nucleotide sequence ID" value="NZ_NIGF01000008.1"/>
</dbReference>
<evidence type="ECO:0000256" key="1">
    <source>
        <dbReference type="ARBA" id="ARBA00001947"/>
    </source>
</evidence>
<dbReference type="InterPro" id="IPR007863">
    <property type="entry name" value="Peptidase_M16_C"/>
</dbReference>
<dbReference type="PANTHER" id="PTHR11851:SF49">
    <property type="entry name" value="MITOCHONDRIAL-PROCESSING PEPTIDASE SUBUNIT ALPHA"/>
    <property type="match status" value="1"/>
</dbReference>
<dbReference type="AlphaFoldDB" id="A0A2S8SSN3"/>
<dbReference type="InterPro" id="IPR011249">
    <property type="entry name" value="Metalloenz_LuxS/M16"/>
</dbReference>
<comment type="similarity">
    <text evidence="2 3">Belongs to the peptidase M16 family.</text>
</comment>
<evidence type="ECO:0000256" key="2">
    <source>
        <dbReference type="ARBA" id="ARBA00007261"/>
    </source>
</evidence>